<organism evidence="5">
    <name type="scientific">Chlorella variabilis</name>
    <name type="common">Green alga</name>
    <dbReference type="NCBI Taxonomy" id="554065"/>
    <lineage>
        <taxon>Eukaryota</taxon>
        <taxon>Viridiplantae</taxon>
        <taxon>Chlorophyta</taxon>
        <taxon>core chlorophytes</taxon>
        <taxon>Trebouxiophyceae</taxon>
        <taxon>Chlorellales</taxon>
        <taxon>Chlorellaceae</taxon>
        <taxon>Chlorella clade</taxon>
        <taxon>Chlorella</taxon>
    </lineage>
</organism>
<dbReference type="Pfam" id="PF13202">
    <property type="entry name" value="EF-hand_5"/>
    <property type="match status" value="1"/>
</dbReference>
<dbReference type="SMART" id="SM00054">
    <property type="entry name" value="EFh"/>
    <property type="match status" value="3"/>
</dbReference>
<feature type="domain" description="EF-hand" evidence="3">
    <location>
        <begin position="4"/>
        <end position="39"/>
    </location>
</feature>
<dbReference type="GO" id="GO:0032588">
    <property type="term" value="C:trans-Golgi network membrane"/>
    <property type="evidence" value="ECO:0007669"/>
    <property type="project" value="TreeGrafter"/>
</dbReference>
<evidence type="ECO:0000313" key="5">
    <source>
        <dbReference type="Proteomes" id="UP000008141"/>
    </source>
</evidence>
<dbReference type="InterPro" id="IPR002048">
    <property type="entry name" value="EF_hand_dom"/>
</dbReference>
<dbReference type="InParanoid" id="E1ZSM5"/>
<dbReference type="EMBL" id="GL433867">
    <property type="protein sequence ID" value="EFN51181.1"/>
    <property type="molecule type" value="Genomic_DNA"/>
</dbReference>
<protein>
    <recommendedName>
        <fullName evidence="3">EF-hand domain-containing protein</fullName>
    </recommendedName>
</protein>
<feature type="domain" description="EF-hand" evidence="3">
    <location>
        <begin position="40"/>
        <end position="75"/>
    </location>
</feature>
<dbReference type="SUPFAM" id="SSF47473">
    <property type="entry name" value="EF-hand"/>
    <property type="match status" value="1"/>
</dbReference>
<dbReference type="OrthoDB" id="26525at2759"/>
<dbReference type="PROSITE" id="PS50222">
    <property type="entry name" value="EF_HAND_2"/>
    <property type="match status" value="3"/>
</dbReference>
<dbReference type="PROSITE" id="PS00018">
    <property type="entry name" value="EF_HAND_1"/>
    <property type="match status" value="2"/>
</dbReference>
<dbReference type="GeneID" id="17350610"/>
<dbReference type="Proteomes" id="UP000008141">
    <property type="component" value="Unassembled WGS sequence"/>
</dbReference>
<name>E1ZSM5_CHLVA</name>
<evidence type="ECO:0000256" key="2">
    <source>
        <dbReference type="ARBA" id="ARBA00022837"/>
    </source>
</evidence>
<dbReference type="GO" id="GO:0005509">
    <property type="term" value="F:calcium ion binding"/>
    <property type="evidence" value="ECO:0007669"/>
    <property type="project" value="InterPro"/>
</dbReference>
<evidence type="ECO:0000259" key="3">
    <source>
        <dbReference type="PROSITE" id="PS50222"/>
    </source>
</evidence>
<dbReference type="InterPro" id="IPR011992">
    <property type="entry name" value="EF-hand-dom_pair"/>
</dbReference>
<dbReference type="RefSeq" id="XP_005843283.1">
    <property type="nucleotide sequence ID" value="XM_005843221.1"/>
</dbReference>
<dbReference type="KEGG" id="cvr:CHLNCDRAFT_141326"/>
<proteinExistence type="predicted"/>
<feature type="domain" description="EF-hand" evidence="3">
    <location>
        <begin position="115"/>
        <end position="147"/>
    </location>
</feature>
<dbReference type="eggNOG" id="KOG0027">
    <property type="taxonomic scope" value="Eukaryota"/>
</dbReference>
<dbReference type="AlphaFoldDB" id="E1ZSM5"/>
<dbReference type="InterPro" id="IPR051111">
    <property type="entry name" value="Ca-binding_regulatory"/>
</dbReference>
<keyword evidence="5" id="KW-1185">Reference proteome</keyword>
<keyword evidence="2" id="KW-0106">Calcium</keyword>
<evidence type="ECO:0000313" key="4">
    <source>
        <dbReference type="EMBL" id="EFN51181.1"/>
    </source>
</evidence>
<dbReference type="FunFam" id="1.10.238.10:FF:000178">
    <property type="entry name" value="Calmodulin-2 A"/>
    <property type="match status" value="1"/>
</dbReference>
<reference evidence="4 5" key="1">
    <citation type="journal article" date="2010" name="Plant Cell">
        <title>The Chlorella variabilis NC64A genome reveals adaptation to photosymbiosis, coevolution with viruses, and cryptic sex.</title>
        <authorList>
            <person name="Blanc G."/>
            <person name="Duncan G."/>
            <person name="Agarkova I."/>
            <person name="Borodovsky M."/>
            <person name="Gurnon J."/>
            <person name="Kuo A."/>
            <person name="Lindquist E."/>
            <person name="Lucas S."/>
            <person name="Pangilinan J."/>
            <person name="Polle J."/>
            <person name="Salamov A."/>
            <person name="Terry A."/>
            <person name="Yamada T."/>
            <person name="Dunigan D.D."/>
            <person name="Grigoriev I.V."/>
            <person name="Claverie J.M."/>
            <person name="Van Etten J.L."/>
        </authorList>
    </citation>
    <scope>NUCLEOTIDE SEQUENCE [LARGE SCALE GENOMIC DNA]</scope>
    <source>
        <strain evidence="4 5">NC64A</strain>
    </source>
</reference>
<accession>E1ZSM5</accession>
<sequence length="147" mass="15982">MHKEELAQYQRAFHYFDANSDGVIDAEELRASLATLGHPAGEAELAAILAVMDKDGSGDIDFSDAGYCARNSQPDKSGEVDIQRLQRTLAEFELQAWAAADDWPAEAGELLLGMLVQVDLGCLLEEMDRDADGTVTYEEFKALLAAA</sequence>
<dbReference type="STRING" id="554065.E1ZSM5"/>
<dbReference type="PANTHER" id="PTHR46311">
    <property type="entry name" value="CALCIUM-BINDING PROTEIN 8-RELATED"/>
    <property type="match status" value="1"/>
</dbReference>
<dbReference type="Pfam" id="PF13499">
    <property type="entry name" value="EF-hand_7"/>
    <property type="match status" value="1"/>
</dbReference>
<dbReference type="PANTHER" id="PTHR46311:SF5">
    <property type="entry name" value="EF-HAND DOMAIN-CONTAINING PROTEIN"/>
    <property type="match status" value="1"/>
</dbReference>
<dbReference type="CDD" id="cd00051">
    <property type="entry name" value="EFh"/>
    <property type="match status" value="1"/>
</dbReference>
<dbReference type="InterPro" id="IPR018247">
    <property type="entry name" value="EF_Hand_1_Ca_BS"/>
</dbReference>
<evidence type="ECO:0000256" key="1">
    <source>
        <dbReference type="ARBA" id="ARBA00022737"/>
    </source>
</evidence>
<keyword evidence="1" id="KW-0677">Repeat</keyword>
<dbReference type="Gene3D" id="1.10.238.10">
    <property type="entry name" value="EF-hand"/>
    <property type="match status" value="2"/>
</dbReference>
<gene>
    <name evidence="4" type="ORF">CHLNCDRAFT_141326</name>
</gene>